<dbReference type="AlphaFoldDB" id="A0A177DNU0"/>
<feature type="compositionally biased region" description="Polar residues" evidence="1">
    <location>
        <begin position="36"/>
        <end position="47"/>
    </location>
</feature>
<dbReference type="RefSeq" id="XP_018386232.1">
    <property type="nucleotide sequence ID" value="XM_018533316.1"/>
</dbReference>
<dbReference type="EMBL" id="KV441478">
    <property type="protein sequence ID" value="OAG20811.1"/>
    <property type="molecule type" value="Genomic_DNA"/>
</dbReference>
<evidence type="ECO:0000256" key="1">
    <source>
        <dbReference type="SAM" id="MobiDB-lite"/>
    </source>
</evidence>
<accession>A0A177DNU0</accession>
<reference evidence="2 3" key="1">
    <citation type="submission" date="2016-05" db="EMBL/GenBank/DDBJ databases">
        <title>Comparative analysis of secretome profiles of manganese(II)-oxidizing ascomycete fungi.</title>
        <authorList>
            <consortium name="DOE Joint Genome Institute"/>
            <person name="Zeiner C.A."/>
            <person name="Purvine S.O."/>
            <person name="Zink E.M."/>
            <person name="Wu S."/>
            <person name="Pasa-Tolic L."/>
            <person name="Chaput D.L."/>
            <person name="Haridas S."/>
            <person name="Grigoriev I.V."/>
            <person name="Santelli C.M."/>
            <person name="Hansel C.M."/>
        </authorList>
    </citation>
    <scope>NUCLEOTIDE SEQUENCE [LARGE SCALE GENOMIC DNA]</scope>
    <source>
        <strain evidence="2 3">SRC1lrK2f</strain>
    </source>
</reference>
<dbReference type="OMA" id="VELYWLR"/>
<keyword evidence="3" id="KW-1185">Reference proteome</keyword>
<feature type="compositionally biased region" description="Pro residues" evidence="1">
    <location>
        <begin position="19"/>
        <end position="29"/>
    </location>
</feature>
<feature type="region of interest" description="Disordered" evidence="1">
    <location>
        <begin position="1"/>
        <end position="49"/>
    </location>
</feature>
<dbReference type="Proteomes" id="UP000077248">
    <property type="component" value="Unassembled WGS sequence"/>
</dbReference>
<proteinExistence type="predicted"/>
<dbReference type="KEGG" id="aalt:CC77DRAFT_82468"/>
<gene>
    <name evidence="2" type="ORF">CC77DRAFT_82468</name>
</gene>
<feature type="compositionally biased region" description="Low complexity" evidence="1">
    <location>
        <begin position="1"/>
        <end position="18"/>
    </location>
</feature>
<evidence type="ECO:0000313" key="3">
    <source>
        <dbReference type="Proteomes" id="UP000077248"/>
    </source>
</evidence>
<organism evidence="2 3">
    <name type="scientific">Alternaria alternata</name>
    <name type="common">Alternaria rot fungus</name>
    <name type="synonym">Torula alternata</name>
    <dbReference type="NCBI Taxonomy" id="5599"/>
    <lineage>
        <taxon>Eukaryota</taxon>
        <taxon>Fungi</taxon>
        <taxon>Dikarya</taxon>
        <taxon>Ascomycota</taxon>
        <taxon>Pezizomycotina</taxon>
        <taxon>Dothideomycetes</taxon>
        <taxon>Pleosporomycetidae</taxon>
        <taxon>Pleosporales</taxon>
        <taxon>Pleosporineae</taxon>
        <taxon>Pleosporaceae</taxon>
        <taxon>Alternaria</taxon>
        <taxon>Alternaria sect. Alternaria</taxon>
        <taxon>Alternaria alternata complex</taxon>
    </lineage>
</organism>
<dbReference type="GeneID" id="29118910"/>
<evidence type="ECO:0000313" key="2">
    <source>
        <dbReference type="EMBL" id="OAG20811.1"/>
    </source>
</evidence>
<sequence>MSNLSSPAPLSAVSAPSPESSPPRRPSSTPPGSQSERASVASTSQTEPPEHCDDFIHCRASGGPPGNTLCDVSWAFLCPGLHPFHPTPPSKYGIIHPHPGEVWVCAHCMDHDTAACLPGHFTNKLEPITTLADANYQSGFRNQLCHRCIRDEVELYWLRQGTPVPPIKPGGDTKQCVAQWPIAPNSLQDLCICNRLGITQFQFRCHACRDEGFRVNSWARYKLAEDILTSRDKKVITGHIRCHKNGGTGRHLRKGIPDGPVTDRIANAGLRRRCPCGEKPKAQSTPEYITFCLGCSGVRIDPANLPPHLQYDNVMAGIEKRKGMRLSTQRLRKVEMRRTNGTRKAKRSHLFRVNIESAWIPSRYRGGGGRRGDHWVGGF</sequence>
<name>A0A177DNU0_ALTAL</name>
<dbReference type="VEuPathDB" id="FungiDB:CC77DRAFT_82468"/>
<protein>
    <submittedName>
        <fullName evidence="2">Uncharacterized protein</fullName>
    </submittedName>
</protein>